<dbReference type="Proteomes" id="UP001443914">
    <property type="component" value="Unassembled WGS sequence"/>
</dbReference>
<sequence>MNRGSSKCGCRAYMRITLKKGFDIFPEEWHVTIFVKEHNKDMLSSEELRFLPANRNITSEDEKKMLYKEAGLSIRQIIRAMELEKNLKHGELPFFDRDIRNLYGKLKSMIGPDDAKNLMQYLKTSKEENKLFQYVFTLDEKMRLENLFWCHAQSFEWYQKYGDAVVFDTTYKVNSYDMPCAIFVGLDNYGKTILLGFALLRNETTPTFKCQGHLHNKVVATLRPVSLIIKSPLEKQAFEILTPFAFKNTNFVIKYFEDGTFRQHKVFWDENISTCTCKNFEFWGMICWNILRVFVHKYCFTIPPYYLPPRWRSKTKGRPKTKRCRGGKEIRMKKTKCCSICKQPGHIKPTCPNKENFFSSNIMDESISFTSQKKQKQTAEDLGLNPIFTLKI</sequence>
<gene>
    <name evidence="3" type="ORF">RND81_12G036200</name>
</gene>
<dbReference type="GO" id="GO:0003676">
    <property type="term" value="F:nucleic acid binding"/>
    <property type="evidence" value="ECO:0007669"/>
    <property type="project" value="InterPro"/>
</dbReference>
<protein>
    <recommendedName>
        <fullName evidence="5">Protein FAR1-RELATED SEQUENCE</fullName>
    </recommendedName>
</protein>
<dbReference type="GO" id="GO:0008270">
    <property type="term" value="F:zinc ion binding"/>
    <property type="evidence" value="ECO:0007669"/>
    <property type="project" value="InterPro"/>
</dbReference>
<keyword evidence="4" id="KW-1185">Reference proteome</keyword>
<evidence type="ECO:0008006" key="5">
    <source>
        <dbReference type="Google" id="ProtNLM"/>
    </source>
</evidence>
<comment type="caution">
    <text evidence="3">The sequence shown here is derived from an EMBL/GenBank/DDBJ whole genome shotgun (WGS) entry which is preliminary data.</text>
</comment>
<evidence type="ECO:0000259" key="2">
    <source>
        <dbReference type="Pfam" id="PF26175"/>
    </source>
</evidence>
<evidence type="ECO:0000313" key="4">
    <source>
        <dbReference type="Proteomes" id="UP001443914"/>
    </source>
</evidence>
<dbReference type="Pfam" id="PF10551">
    <property type="entry name" value="MULE"/>
    <property type="match status" value="1"/>
</dbReference>
<dbReference type="PANTHER" id="PTHR47718">
    <property type="entry name" value="OS01G0519700 PROTEIN"/>
    <property type="match status" value="1"/>
</dbReference>
<dbReference type="InterPro" id="IPR058778">
    <property type="entry name" value="HTH_FAR1-11-like"/>
</dbReference>
<dbReference type="AlphaFoldDB" id="A0AAW1H2U6"/>
<dbReference type="InterPro" id="IPR036875">
    <property type="entry name" value="Znf_CCHC_sf"/>
</dbReference>
<evidence type="ECO:0000313" key="3">
    <source>
        <dbReference type="EMBL" id="KAK9671524.1"/>
    </source>
</evidence>
<dbReference type="PANTHER" id="PTHR47718:SF9">
    <property type="entry name" value="PROTEIN FAR1-RELATED SEQUENCE"/>
    <property type="match status" value="1"/>
</dbReference>
<name>A0AAW1H2U6_SAPOF</name>
<feature type="domain" description="MULE transposase" evidence="1">
    <location>
        <begin position="165"/>
        <end position="210"/>
    </location>
</feature>
<feature type="domain" description="FAR1-related sequence 11-like HTH-like" evidence="2">
    <location>
        <begin position="56"/>
        <end position="108"/>
    </location>
</feature>
<dbReference type="EMBL" id="JBDFQZ010000012">
    <property type="protein sequence ID" value="KAK9671524.1"/>
    <property type="molecule type" value="Genomic_DNA"/>
</dbReference>
<organism evidence="3 4">
    <name type="scientific">Saponaria officinalis</name>
    <name type="common">Common soapwort</name>
    <name type="synonym">Lychnis saponaria</name>
    <dbReference type="NCBI Taxonomy" id="3572"/>
    <lineage>
        <taxon>Eukaryota</taxon>
        <taxon>Viridiplantae</taxon>
        <taxon>Streptophyta</taxon>
        <taxon>Embryophyta</taxon>
        <taxon>Tracheophyta</taxon>
        <taxon>Spermatophyta</taxon>
        <taxon>Magnoliopsida</taxon>
        <taxon>eudicotyledons</taxon>
        <taxon>Gunneridae</taxon>
        <taxon>Pentapetalae</taxon>
        <taxon>Caryophyllales</taxon>
        <taxon>Caryophyllaceae</taxon>
        <taxon>Caryophylleae</taxon>
        <taxon>Saponaria</taxon>
    </lineage>
</organism>
<dbReference type="SUPFAM" id="SSF57756">
    <property type="entry name" value="Retrovirus zinc finger-like domains"/>
    <property type="match status" value="1"/>
</dbReference>
<dbReference type="Pfam" id="PF26175">
    <property type="entry name" value="HTH_FAR1"/>
    <property type="match status" value="1"/>
</dbReference>
<accession>A0AAW1H2U6</accession>
<proteinExistence type="predicted"/>
<evidence type="ECO:0000259" key="1">
    <source>
        <dbReference type="Pfam" id="PF10551"/>
    </source>
</evidence>
<dbReference type="InterPro" id="IPR018289">
    <property type="entry name" value="MULE_transposase_dom"/>
</dbReference>
<reference evidence="3" key="1">
    <citation type="submission" date="2024-03" db="EMBL/GenBank/DDBJ databases">
        <title>WGS assembly of Saponaria officinalis var. Norfolk2.</title>
        <authorList>
            <person name="Jenkins J."/>
            <person name="Shu S."/>
            <person name="Grimwood J."/>
            <person name="Barry K."/>
            <person name="Goodstein D."/>
            <person name="Schmutz J."/>
            <person name="Leebens-Mack J."/>
            <person name="Osbourn A."/>
        </authorList>
    </citation>
    <scope>NUCLEOTIDE SEQUENCE [LARGE SCALE GENOMIC DNA]</scope>
    <source>
        <strain evidence="3">JIC</strain>
    </source>
</reference>